<dbReference type="Proteomes" id="UP000463883">
    <property type="component" value="Chromosome"/>
</dbReference>
<dbReference type="Gene3D" id="2.40.10.220">
    <property type="entry name" value="predicted glycosyltransferase like domains"/>
    <property type="match status" value="1"/>
</dbReference>
<dbReference type="RefSeq" id="WP_162361765.1">
    <property type="nucleotide sequence ID" value="NZ_CP047591.1"/>
</dbReference>
<dbReference type="AlphaFoldDB" id="A0A6P1MLX7"/>
<reference evidence="2 3" key="1">
    <citation type="submission" date="2020-01" db="EMBL/GenBank/DDBJ databases">
        <title>Genomic analysis of Aminipila sp. CBA3637.</title>
        <authorList>
            <person name="Kim Y.B."/>
            <person name="Roh S.W."/>
        </authorList>
    </citation>
    <scope>NUCLEOTIDE SEQUENCE [LARGE SCALE GENOMIC DNA]</scope>
    <source>
        <strain evidence="2 3">CBA3637</strain>
    </source>
</reference>
<dbReference type="Pfam" id="PF07238">
    <property type="entry name" value="PilZ"/>
    <property type="match status" value="1"/>
</dbReference>
<evidence type="ECO:0000259" key="1">
    <source>
        <dbReference type="Pfam" id="PF07238"/>
    </source>
</evidence>
<accession>A0A6P1MLX7</accession>
<dbReference type="InterPro" id="IPR009875">
    <property type="entry name" value="PilZ_domain"/>
</dbReference>
<feature type="domain" description="PilZ" evidence="1">
    <location>
        <begin position="100"/>
        <end position="210"/>
    </location>
</feature>
<keyword evidence="3" id="KW-1185">Reference proteome</keyword>
<name>A0A6P1MLX7_9FIRM</name>
<protein>
    <recommendedName>
        <fullName evidence="1">PilZ domain-containing protein</fullName>
    </recommendedName>
</protein>
<organism evidence="2 3">
    <name type="scientific">Aminipila terrae</name>
    <dbReference type="NCBI Taxonomy" id="2697030"/>
    <lineage>
        <taxon>Bacteria</taxon>
        <taxon>Bacillati</taxon>
        <taxon>Bacillota</taxon>
        <taxon>Clostridia</taxon>
        <taxon>Peptostreptococcales</taxon>
        <taxon>Anaerovoracaceae</taxon>
        <taxon>Aminipila</taxon>
    </lineage>
</organism>
<gene>
    <name evidence="2" type="ORF">Ami3637_05925</name>
</gene>
<evidence type="ECO:0000313" key="3">
    <source>
        <dbReference type="Proteomes" id="UP000463883"/>
    </source>
</evidence>
<dbReference type="EMBL" id="CP047591">
    <property type="protein sequence ID" value="QHI71995.1"/>
    <property type="molecule type" value="Genomic_DNA"/>
</dbReference>
<dbReference type="GO" id="GO:0035438">
    <property type="term" value="F:cyclic-di-GMP binding"/>
    <property type="evidence" value="ECO:0007669"/>
    <property type="project" value="InterPro"/>
</dbReference>
<proteinExistence type="predicted"/>
<sequence>MISSLNILDSVEICITDKELNKHYYKTKIQDIGLDNTFFTMIPSSGTGRPVIFFKDQPYELYFKNKEGIVLWVIRYLGMEKVDNLPACKFQAVSGPQVTQRREFFRQSVSLDFVFYPIQEDWDIDFSSKKQGRMLDLSGGGCSFMCNDQLLLRSNLLMQFTFRHTEFEFTCEVLDRIDFSDTRADWDYKYRVKWIDVNQKTVENLIKLVFAQQRELIMFNDSTV</sequence>
<dbReference type="KEGG" id="amic:Ami3637_05925"/>
<evidence type="ECO:0000313" key="2">
    <source>
        <dbReference type="EMBL" id="QHI71995.1"/>
    </source>
</evidence>